<dbReference type="KEGG" id="ppru:FDP22_12050"/>
<dbReference type="Proteomes" id="UP000305888">
    <property type="component" value="Chromosome"/>
</dbReference>
<dbReference type="OrthoDB" id="9805828at2"/>
<dbReference type="GO" id="GO:0009055">
    <property type="term" value="F:electron transfer activity"/>
    <property type="evidence" value="ECO:0007669"/>
    <property type="project" value="InterPro"/>
</dbReference>
<dbReference type="SUPFAM" id="SSF46626">
    <property type="entry name" value="Cytochrome c"/>
    <property type="match status" value="1"/>
</dbReference>
<protein>
    <submittedName>
        <fullName evidence="8">Cytochrome c family protein</fullName>
    </submittedName>
</protein>
<dbReference type="InterPro" id="IPR009056">
    <property type="entry name" value="Cyt_c-like_dom"/>
</dbReference>
<keyword evidence="9" id="KW-1185">Reference proteome</keyword>
<keyword evidence="4" id="KW-0249">Electron transport</keyword>
<feature type="domain" description="Cytochrome c" evidence="7">
    <location>
        <begin position="71"/>
        <end position="170"/>
    </location>
</feature>
<dbReference type="Gene3D" id="1.10.760.10">
    <property type="entry name" value="Cytochrome c-like domain"/>
    <property type="match status" value="1"/>
</dbReference>
<keyword evidence="1" id="KW-0813">Transport</keyword>
<evidence type="ECO:0000256" key="5">
    <source>
        <dbReference type="ARBA" id="ARBA00023004"/>
    </source>
</evidence>
<evidence type="ECO:0000256" key="4">
    <source>
        <dbReference type="ARBA" id="ARBA00022982"/>
    </source>
</evidence>
<evidence type="ECO:0000313" key="8">
    <source>
        <dbReference type="EMBL" id="QDL93704.1"/>
    </source>
</evidence>
<keyword evidence="3 6" id="KW-0479">Metal-binding</keyword>
<organism evidence="8 9">
    <name type="scientific">Paroceanicella profunda</name>
    <dbReference type="NCBI Taxonomy" id="2579971"/>
    <lineage>
        <taxon>Bacteria</taxon>
        <taxon>Pseudomonadati</taxon>
        <taxon>Pseudomonadota</taxon>
        <taxon>Alphaproteobacteria</taxon>
        <taxon>Rhodobacterales</taxon>
        <taxon>Paracoccaceae</taxon>
        <taxon>Paroceanicella</taxon>
    </lineage>
</organism>
<name>A0A5B8G111_9RHOB</name>
<dbReference type="AlphaFoldDB" id="A0A5B8G111"/>
<reference evidence="8 9" key="1">
    <citation type="submission" date="2019-06" db="EMBL/GenBank/DDBJ databases">
        <title>Genome sequence of Rhodobacteraceae bacterium D4M1.</title>
        <authorList>
            <person name="Cao J."/>
        </authorList>
    </citation>
    <scope>NUCLEOTIDE SEQUENCE [LARGE SCALE GENOMIC DNA]</scope>
    <source>
        <strain evidence="8 9">D4M1</strain>
    </source>
</reference>
<evidence type="ECO:0000313" key="9">
    <source>
        <dbReference type="Proteomes" id="UP000305888"/>
    </source>
</evidence>
<dbReference type="GO" id="GO:0046872">
    <property type="term" value="F:metal ion binding"/>
    <property type="evidence" value="ECO:0007669"/>
    <property type="project" value="UniProtKB-KW"/>
</dbReference>
<evidence type="ECO:0000259" key="7">
    <source>
        <dbReference type="PROSITE" id="PS51007"/>
    </source>
</evidence>
<keyword evidence="2 6" id="KW-0349">Heme</keyword>
<dbReference type="PROSITE" id="PS51007">
    <property type="entry name" value="CYTC"/>
    <property type="match status" value="1"/>
</dbReference>
<accession>A0A5B8G111</accession>
<dbReference type="EMBL" id="CP040818">
    <property type="protein sequence ID" value="QDL93704.1"/>
    <property type="molecule type" value="Genomic_DNA"/>
</dbReference>
<dbReference type="GO" id="GO:0020037">
    <property type="term" value="F:heme binding"/>
    <property type="evidence" value="ECO:0007669"/>
    <property type="project" value="InterPro"/>
</dbReference>
<dbReference type="Pfam" id="PF00034">
    <property type="entry name" value="Cytochrom_C"/>
    <property type="match status" value="1"/>
</dbReference>
<evidence type="ECO:0000256" key="1">
    <source>
        <dbReference type="ARBA" id="ARBA00022448"/>
    </source>
</evidence>
<keyword evidence="5 6" id="KW-0408">Iron</keyword>
<sequence length="170" mass="18210">MMNTMEITKIVAGLCASLLVFLGVRFFIADPLYFGSEHGEGEAAYVLEVAESSAPADEAEEVDYAALVAQADPANGEKQFSKCKSCHKLEEGANGVGPSLYHIVGRDMGSLPGFNYSSGMAEAEGEWTAEKIAHFLHKPKDFVPGTKMSFAGFRDYQDGADVAAYLAAQN</sequence>
<dbReference type="InterPro" id="IPR036909">
    <property type="entry name" value="Cyt_c-like_dom_sf"/>
</dbReference>
<evidence type="ECO:0000256" key="6">
    <source>
        <dbReference type="PROSITE-ProRule" id="PRU00433"/>
    </source>
</evidence>
<dbReference type="PANTHER" id="PTHR11961">
    <property type="entry name" value="CYTOCHROME C"/>
    <property type="match status" value="1"/>
</dbReference>
<evidence type="ECO:0000256" key="3">
    <source>
        <dbReference type="ARBA" id="ARBA00022723"/>
    </source>
</evidence>
<proteinExistence type="predicted"/>
<evidence type="ECO:0000256" key="2">
    <source>
        <dbReference type="ARBA" id="ARBA00022617"/>
    </source>
</evidence>
<gene>
    <name evidence="8" type="ORF">FDP22_12050</name>
</gene>
<dbReference type="PRINTS" id="PR00604">
    <property type="entry name" value="CYTCHRMECIAB"/>
</dbReference>
<dbReference type="InterPro" id="IPR002327">
    <property type="entry name" value="Cyt_c_1A/1B"/>
</dbReference>